<feature type="region of interest" description="Disordered" evidence="1">
    <location>
        <begin position="108"/>
        <end position="136"/>
    </location>
</feature>
<accession>A0A8H7ZNH6</accession>
<evidence type="ECO:0000313" key="2">
    <source>
        <dbReference type="EMBL" id="KAG5456584.1"/>
    </source>
</evidence>
<dbReference type="Proteomes" id="UP000673691">
    <property type="component" value="Unassembled WGS sequence"/>
</dbReference>
<evidence type="ECO:0000313" key="3">
    <source>
        <dbReference type="Proteomes" id="UP000673691"/>
    </source>
</evidence>
<protein>
    <submittedName>
        <fullName evidence="2">Uncharacterized protein</fullName>
    </submittedName>
</protein>
<name>A0A8H7ZNH6_9FUNG</name>
<organism evidence="2 3">
    <name type="scientific">Olpidium bornovanus</name>
    <dbReference type="NCBI Taxonomy" id="278681"/>
    <lineage>
        <taxon>Eukaryota</taxon>
        <taxon>Fungi</taxon>
        <taxon>Fungi incertae sedis</taxon>
        <taxon>Olpidiomycota</taxon>
        <taxon>Olpidiomycotina</taxon>
        <taxon>Olpidiomycetes</taxon>
        <taxon>Olpidiales</taxon>
        <taxon>Olpidiaceae</taxon>
        <taxon>Olpidium</taxon>
    </lineage>
</organism>
<evidence type="ECO:0000256" key="1">
    <source>
        <dbReference type="SAM" id="MobiDB-lite"/>
    </source>
</evidence>
<dbReference type="EMBL" id="JAEFCI010011501">
    <property type="protein sequence ID" value="KAG5456584.1"/>
    <property type="molecule type" value="Genomic_DNA"/>
</dbReference>
<comment type="caution">
    <text evidence="2">The sequence shown here is derived from an EMBL/GenBank/DDBJ whole genome shotgun (WGS) entry which is preliminary data.</text>
</comment>
<sequence length="172" mass="19196">MNKLRSVAATSLYKLVSLPQPLFLPGLEIKNGCRCHDFGNVVVVKVMSSGAASATECLPPGGLTKMTHPTVENRRNFATQTRTRNSQNSQANKKKRTCEPLQVKLAPAPRKTHKQNKRTCEPVATRTQKAKTGPMPNKDFLQELLFFGQSPGSRATFFQRWLPPFIDRGWTS</sequence>
<proteinExistence type="predicted"/>
<feature type="non-terminal residue" evidence="2">
    <location>
        <position position="172"/>
    </location>
</feature>
<gene>
    <name evidence="2" type="ORF">BJ554DRAFT_3641</name>
</gene>
<reference evidence="2 3" key="1">
    <citation type="journal article" name="Sci. Rep.">
        <title>Genome-scale phylogenetic analyses confirm Olpidium as the closest living zoosporic fungus to the non-flagellated, terrestrial fungi.</title>
        <authorList>
            <person name="Chang Y."/>
            <person name="Rochon D."/>
            <person name="Sekimoto S."/>
            <person name="Wang Y."/>
            <person name="Chovatia M."/>
            <person name="Sandor L."/>
            <person name="Salamov A."/>
            <person name="Grigoriev I.V."/>
            <person name="Stajich J.E."/>
            <person name="Spatafora J.W."/>
        </authorList>
    </citation>
    <scope>NUCLEOTIDE SEQUENCE [LARGE SCALE GENOMIC DNA]</scope>
    <source>
        <strain evidence="2">S191</strain>
    </source>
</reference>
<dbReference type="AlphaFoldDB" id="A0A8H7ZNH6"/>
<keyword evidence="3" id="KW-1185">Reference proteome</keyword>